<reference evidence="1" key="1">
    <citation type="submission" date="2021-06" db="EMBL/GenBank/DDBJ databases">
        <authorList>
            <person name="Kallberg Y."/>
            <person name="Tangrot J."/>
            <person name="Rosling A."/>
        </authorList>
    </citation>
    <scope>NUCLEOTIDE SEQUENCE</scope>
    <source>
        <strain evidence="1">MA453B</strain>
    </source>
</reference>
<sequence>MTRRNNAKISNDHYSKIRPQFPPDLDVQQLIDESVKKHEEGSIRRTPNAFLLYRSQYIAEFNRVKGRNLAATRISQLAKNSWGDEPINVKNFYKQRANDIKKGVKERIPYSFVNENKNIGSPKTNDDGLNMSYGVANTEHTPDLNQHEEITITSNSFQINNEIISTQILDSTTQETNYDFIPNINDTDYTSILHFYPTNNYMPVFFDSYPCPDIYEFPLFNYEYDQSFLNYCFDYTQ</sequence>
<organism evidence="1 2">
    <name type="scientific">Dentiscutata erythropus</name>
    <dbReference type="NCBI Taxonomy" id="1348616"/>
    <lineage>
        <taxon>Eukaryota</taxon>
        <taxon>Fungi</taxon>
        <taxon>Fungi incertae sedis</taxon>
        <taxon>Mucoromycota</taxon>
        <taxon>Glomeromycotina</taxon>
        <taxon>Glomeromycetes</taxon>
        <taxon>Diversisporales</taxon>
        <taxon>Gigasporaceae</taxon>
        <taxon>Dentiscutata</taxon>
    </lineage>
</organism>
<evidence type="ECO:0000313" key="2">
    <source>
        <dbReference type="Proteomes" id="UP000789405"/>
    </source>
</evidence>
<evidence type="ECO:0000313" key="1">
    <source>
        <dbReference type="EMBL" id="CAG8530292.1"/>
    </source>
</evidence>
<dbReference type="OrthoDB" id="2367927at2759"/>
<name>A0A9N9AJ34_9GLOM</name>
<dbReference type="InterPro" id="IPR036910">
    <property type="entry name" value="HMG_box_dom_sf"/>
</dbReference>
<keyword evidence="2" id="KW-1185">Reference proteome</keyword>
<proteinExistence type="predicted"/>
<gene>
    <name evidence="1" type="ORF">DERYTH_LOCUS4310</name>
</gene>
<dbReference type="AlphaFoldDB" id="A0A9N9AJ34"/>
<dbReference type="EMBL" id="CAJVPY010001634">
    <property type="protein sequence ID" value="CAG8530292.1"/>
    <property type="molecule type" value="Genomic_DNA"/>
</dbReference>
<comment type="caution">
    <text evidence="1">The sequence shown here is derived from an EMBL/GenBank/DDBJ whole genome shotgun (WGS) entry which is preliminary data.</text>
</comment>
<accession>A0A9N9AJ34</accession>
<dbReference type="SUPFAM" id="SSF47095">
    <property type="entry name" value="HMG-box"/>
    <property type="match status" value="1"/>
</dbReference>
<dbReference type="Proteomes" id="UP000789405">
    <property type="component" value="Unassembled WGS sequence"/>
</dbReference>
<dbReference type="Gene3D" id="1.10.30.10">
    <property type="entry name" value="High mobility group box domain"/>
    <property type="match status" value="1"/>
</dbReference>
<protein>
    <submittedName>
        <fullName evidence="1">9292_t:CDS:1</fullName>
    </submittedName>
</protein>